<evidence type="ECO:0000313" key="2">
    <source>
        <dbReference type="Proteomes" id="UP000828048"/>
    </source>
</evidence>
<organism evidence="1 2">
    <name type="scientific">Vaccinium darrowii</name>
    <dbReference type="NCBI Taxonomy" id="229202"/>
    <lineage>
        <taxon>Eukaryota</taxon>
        <taxon>Viridiplantae</taxon>
        <taxon>Streptophyta</taxon>
        <taxon>Embryophyta</taxon>
        <taxon>Tracheophyta</taxon>
        <taxon>Spermatophyta</taxon>
        <taxon>Magnoliopsida</taxon>
        <taxon>eudicotyledons</taxon>
        <taxon>Gunneridae</taxon>
        <taxon>Pentapetalae</taxon>
        <taxon>asterids</taxon>
        <taxon>Ericales</taxon>
        <taxon>Ericaceae</taxon>
        <taxon>Vaccinioideae</taxon>
        <taxon>Vaccinieae</taxon>
        <taxon>Vaccinium</taxon>
    </lineage>
</organism>
<evidence type="ECO:0000313" key="1">
    <source>
        <dbReference type="EMBL" id="KAH7833474.1"/>
    </source>
</evidence>
<dbReference type="Proteomes" id="UP000828048">
    <property type="component" value="Chromosome 2"/>
</dbReference>
<sequence length="245" mass="28457">MHKPKIQELRWWAFRHLEKIRKVEMFLACDTDAERHQWLYYENLAAIEEHHRGQGPMLFSSWLFGDNNKSNSNQGHTSSNDAEVNSHAHYVTPMGCRSDTYGCSFKGHGNFEPGRSSFHFGAPTHENSNQFRGHEDFEPGRSSFHFGEQSHHYSTPFVAQFQRDQSTFLYGYTFNVLAVADFNLCFTFAVSGYEESMHEYQIFKEETAKRGNRYPHPPASKCYLVDAGYPNTKGYMAPYKGFMYH</sequence>
<dbReference type="EMBL" id="CM037152">
    <property type="protein sequence ID" value="KAH7833474.1"/>
    <property type="molecule type" value="Genomic_DNA"/>
</dbReference>
<protein>
    <submittedName>
        <fullName evidence="1">Uncharacterized protein</fullName>
    </submittedName>
</protein>
<accession>A0ACB7WYQ2</accession>
<proteinExistence type="predicted"/>
<reference evidence="1 2" key="1">
    <citation type="journal article" date="2021" name="Hortic Res">
        <title>High-quality reference genome and annotation aids understanding of berry development for evergreen blueberry (Vaccinium darrowii).</title>
        <authorList>
            <person name="Yu J."/>
            <person name="Hulse-Kemp A.M."/>
            <person name="Babiker E."/>
            <person name="Staton M."/>
        </authorList>
    </citation>
    <scope>NUCLEOTIDE SEQUENCE [LARGE SCALE GENOMIC DNA]</scope>
    <source>
        <strain evidence="2">cv. NJ 8807/NJ 8810</strain>
        <tissue evidence="1">Young leaf</tissue>
    </source>
</reference>
<name>A0ACB7WYQ2_9ERIC</name>
<comment type="caution">
    <text evidence="1">The sequence shown here is derived from an EMBL/GenBank/DDBJ whole genome shotgun (WGS) entry which is preliminary data.</text>
</comment>
<gene>
    <name evidence="1" type="ORF">Vadar_006681</name>
</gene>
<keyword evidence="2" id="KW-1185">Reference proteome</keyword>